<gene>
    <name evidence="1" type="ORF">SAMN04489759_1246</name>
</gene>
<organism evidence="1 2">
    <name type="scientific">Sulfitobacter delicatus</name>
    <dbReference type="NCBI Taxonomy" id="218672"/>
    <lineage>
        <taxon>Bacteria</taxon>
        <taxon>Pseudomonadati</taxon>
        <taxon>Pseudomonadota</taxon>
        <taxon>Alphaproteobacteria</taxon>
        <taxon>Rhodobacterales</taxon>
        <taxon>Roseobacteraceae</taxon>
        <taxon>Sulfitobacter</taxon>
    </lineage>
</organism>
<proteinExistence type="predicted"/>
<dbReference type="STRING" id="218672.SAMN04489759_1246"/>
<keyword evidence="2" id="KW-1185">Reference proteome</keyword>
<evidence type="ECO:0000313" key="1">
    <source>
        <dbReference type="EMBL" id="SDH10544.1"/>
    </source>
</evidence>
<name>A0A1G7ZPD6_9RHOB</name>
<accession>A0A1G7ZPD6</accession>
<reference evidence="2" key="1">
    <citation type="submission" date="2016-10" db="EMBL/GenBank/DDBJ databases">
        <authorList>
            <person name="Varghese N."/>
            <person name="Submissions S."/>
        </authorList>
    </citation>
    <scope>NUCLEOTIDE SEQUENCE [LARGE SCALE GENOMIC DNA]</scope>
    <source>
        <strain evidence="2">DSM 16477</strain>
    </source>
</reference>
<dbReference type="AlphaFoldDB" id="A0A1G7ZPD6"/>
<sequence>MTVRSSINASNLRRELTALEEASPSSVIGDVLDAMFSAGRAALGAHDLGMPQNDGWAEAEAVIFDAVRRANPGKFDLPIARDAAA</sequence>
<protein>
    <submittedName>
        <fullName evidence="1">Uncharacterized protein</fullName>
    </submittedName>
</protein>
<dbReference type="Proteomes" id="UP000199399">
    <property type="component" value="Unassembled WGS sequence"/>
</dbReference>
<dbReference type="EMBL" id="FNBP01000024">
    <property type="protein sequence ID" value="SDH10544.1"/>
    <property type="molecule type" value="Genomic_DNA"/>
</dbReference>
<evidence type="ECO:0000313" key="2">
    <source>
        <dbReference type="Proteomes" id="UP000199399"/>
    </source>
</evidence>